<dbReference type="Proteomes" id="UP000257109">
    <property type="component" value="Unassembled WGS sequence"/>
</dbReference>
<proteinExistence type="predicted"/>
<accession>A0A371FUG6</accession>
<dbReference type="Gene3D" id="2.40.70.10">
    <property type="entry name" value="Acid Proteases"/>
    <property type="match status" value="2"/>
</dbReference>
<dbReference type="PANTHER" id="PTHR33067:SF15">
    <property type="entry name" value="RNA-DIRECTED DNA POLYMERASE"/>
    <property type="match status" value="1"/>
</dbReference>
<sequence length="470" mass="51366">MFRKVEINIPLLDAIKQVPKYAKFLKELCVHKRRKIKGSKETGGVVSALTQNGAITTSALTLPKKCRDPGVFSVPCTIGECTFANAMLDLGASINVMPTSIYRSLNFGDLEPTGMTIQLLVEYKTECQFYVAMLDLGASINVMPTSIYRSLNFGDLEPTGMTIQLANRSIVQPLGVLEDVLVQVNELIFPADFYDNHSDVADLAFEVELSELLDQVCSTEHSEYSNDAENKVAEAEKSSIAHLATIFTAKNESAKEGRVNEEVKVNSAKEVKADKLAETISATEDLTHTVAKIKSPSGSDSEGTLKANADSIPTIAKTMKSSRPKQTEAEIMSAHLVPDQDQVGQSDPTSETDKSPSPSPPIELKTLPSHLKYAYLNKDQQLPVIIASNLDQEQEDKLLEVLRQHKKAIGWKLADLPGINPSICMHRILMEEEIKPICNVGHVSIGCSVEAQMPHTLAGGLNDRLIPIII</sequence>
<gene>
    <name evidence="2" type="ORF">CR513_37303</name>
</gene>
<evidence type="ECO:0000313" key="2">
    <source>
        <dbReference type="EMBL" id="RDX81954.1"/>
    </source>
</evidence>
<evidence type="ECO:0000256" key="1">
    <source>
        <dbReference type="SAM" id="MobiDB-lite"/>
    </source>
</evidence>
<organism evidence="2 3">
    <name type="scientific">Mucuna pruriens</name>
    <name type="common">Velvet bean</name>
    <name type="synonym">Dolichos pruriens</name>
    <dbReference type="NCBI Taxonomy" id="157652"/>
    <lineage>
        <taxon>Eukaryota</taxon>
        <taxon>Viridiplantae</taxon>
        <taxon>Streptophyta</taxon>
        <taxon>Embryophyta</taxon>
        <taxon>Tracheophyta</taxon>
        <taxon>Spermatophyta</taxon>
        <taxon>Magnoliopsida</taxon>
        <taxon>eudicotyledons</taxon>
        <taxon>Gunneridae</taxon>
        <taxon>Pentapetalae</taxon>
        <taxon>rosids</taxon>
        <taxon>fabids</taxon>
        <taxon>Fabales</taxon>
        <taxon>Fabaceae</taxon>
        <taxon>Papilionoideae</taxon>
        <taxon>50 kb inversion clade</taxon>
        <taxon>NPAAA clade</taxon>
        <taxon>indigoferoid/millettioid clade</taxon>
        <taxon>Phaseoleae</taxon>
        <taxon>Mucuna</taxon>
    </lineage>
</organism>
<dbReference type="InterPro" id="IPR021109">
    <property type="entry name" value="Peptidase_aspartic_dom_sf"/>
</dbReference>
<feature type="non-terminal residue" evidence="2">
    <location>
        <position position="1"/>
    </location>
</feature>
<dbReference type="AlphaFoldDB" id="A0A371FUG6"/>
<protein>
    <submittedName>
        <fullName evidence="2">Uncharacterized protein</fullName>
    </submittedName>
</protein>
<name>A0A371FUG6_MUCPR</name>
<dbReference type="EMBL" id="QJKJ01007784">
    <property type="protein sequence ID" value="RDX81954.1"/>
    <property type="molecule type" value="Genomic_DNA"/>
</dbReference>
<keyword evidence="3" id="KW-1185">Reference proteome</keyword>
<feature type="region of interest" description="Disordered" evidence="1">
    <location>
        <begin position="293"/>
        <end position="364"/>
    </location>
</feature>
<comment type="caution">
    <text evidence="2">The sequence shown here is derived from an EMBL/GenBank/DDBJ whole genome shotgun (WGS) entry which is preliminary data.</text>
</comment>
<dbReference type="CDD" id="cd00303">
    <property type="entry name" value="retropepsin_like"/>
    <property type="match status" value="1"/>
</dbReference>
<reference evidence="2" key="1">
    <citation type="submission" date="2018-05" db="EMBL/GenBank/DDBJ databases">
        <title>Draft genome of Mucuna pruriens seed.</title>
        <authorList>
            <person name="Nnadi N.E."/>
            <person name="Vos R."/>
            <person name="Hasami M.H."/>
            <person name="Devisetty U.K."/>
            <person name="Aguiy J.C."/>
        </authorList>
    </citation>
    <scope>NUCLEOTIDE SEQUENCE [LARGE SCALE GENOMIC DNA]</scope>
    <source>
        <strain evidence="2">JCA_2017</strain>
    </source>
</reference>
<evidence type="ECO:0000313" key="3">
    <source>
        <dbReference type="Proteomes" id="UP000257109"/>
    </source>
</evidence>
<dbReference type="OrthoDB" id="1424255at2759"/>
<dbReference type="PANTHER" id="PTHR33067">
    <property type="entry name" value="RNA-DIRECTED DNA POLYMERASE-RELATED"/>
    <property type="match status" value="1"/>
</dbReference>